<name>Q84SU4_ORYSJ</name>
<reference evidence="3" key="2">
    <citation type="journal article" date="2008" name="Nucleic Acids Res.">
        <title>The rice annotation project database (RAP-DB): 2008 update.</title>
        <authorList>
            <consortium name="The rice annotation project (RAP)"/>
        </authorList>
    </citation>
    <scope>GENOME REANNOTATION</scope>
    <source>
        <strain evidence="3">cv. Nipponbare</strain>
    </source>
</reference>
<dbReference type="EMBL" id="AC120535">
    <property type="protein sequence ID" value="AAO73222.1"/>
    <property type="molecule type" value="Genomic_DNA"/>
</dbReference>
<accession>Q84SU4</accession>
<dbReference type="Proteomes" id="UP000000763">
    <property type="component" value="Chromosome 3"/>
</dbReference>
<reference evidence="3" key="1">
    <citation type="journal article" date="2005" name="Nature">
        <title>The map-based sequence of the rice genome.</title>
        <authorList>
            <consortium name="International rice genome sequencing project (IRGSP)"/>
            <person name="Matsumoto T."/>
            <person name="Wu J."/>
            <person name="Kanamori H."/>
            <person name="Katayose Y."/>
            <person name="Fujisawa M."/>
            <person name="Namiki N."/>
            <person name="Mizuno H."/>
            <person name="Yamamoto K."/>
            <person name="Antonio B.A."/>
            <person name="Baba T."/>
            <person name="Sakata K."/>
            <person name="Nagamura Y."/>
            <person name="Aoki H."/>
            <person name="Arikawa K."/>
            <person name="Arita K."/>
            <person name="Bito T."/>
            <person name="Chiden Y."/>
            <person name="Fujitsuka N."/>
            <person name="Fukunaka R."/>
            <person name="Hamada M."/>
            <person name="Harada C."/>
            <person name="Hayashi A."/>
            <person name="Hijishita S."/>
            <person name="Honda M."/>
            <person name="Hosokawa S."/>
            <person name="Ichikawa Y."/>
            <person name="Idonuma A."/>
            <person name="Iijima M."/>
            <person name="Ikeda M."/>
            <person name="Ikeno M."/>
            <person name="Ito K."/>
            <person name="Ito S."/>
            <person name="Ito T."/>
            <person name="Ito Y."/>
            <person name="Ito Y."/>
            <person name="Iwabuchi A."/>
            <person name="Kamiya K."/>
            <person name="Karasawa W."/>
            <person name="Kurita K."/>
            <person name="Katagiri S."/>
            <person name="Kikuta A."/>
            <person name="Kobayashi H."/>
            <person name="Kobayashi N."/>
            <person name="Machita K."/>
            <person name="Maehara T."/>
            <person name="Masukawa M."/>
            <person name="Mizubayashi T."/>
            <person name="Mukai Y."/>
            <person name="Nagasaki H."/>
            <person name="Nagata Y."/>
            <person name="Naito S."/>
            <person name="Nakashima M."/>
            <person name="Nakama Y."/>
            <person name="Nakamichi Y."/>
            <person name="Nakamura M."/>
            <person name="Meguro A."/>
            <person name="Negishi M."/>
            <person name="Ohta I."/>
            <person name="Ohta T."/>
            <person name="Okamoto M."/>
            <person name="Ono N."/>
            <person name="Saji S."/>
            <person name="Sakaguchi M."/>
            <person name="Sakai K."/>
            <person name="Shibata M."/>
            <person name="Shimokawa T."/>
            <person name="Song J."/>
            <person name="Takazaki Y."/>
            <person name="Terasawa K."/>
            <person name="Tsugane M."/>
            <person name="Tsuji K."/>
            <person name="Ueda S."/>
            <person name="Waki K."/>
            <person name="Yamagata H."/>
            <person name="Yamamoto M."/>
            <person name="Yamamoto S."/>
            <person name="Yamane H."/>
            <person name="Yoshiki S."/>
            <person name="Yoshihara R."/>
            <person name="Yukawa K."/>
            <person name="Zhong H."/>
            <person name="Yano M."/>
            <person name="Yuan Q."/>
            <person name="Ouyang S."/>
            <person name="Liu J."/>
            <person name="Jones K.M."/>
            <person name="Gansberger K."/>
            <person name="Moffat K."/>
            <person name="Hill J."/>
            <person name="Bera J."/>
            <person name="Fadrosh D."/>
            <person name="Jin S."/>
            <person name="Johri S."/>
            <person name="Kim M."/>
            <person name="Overton L."/>
            <person name="Reardon M."/>
            <person name="Tsitrin T."/>
            <person name="Vuong H."/>
            <person name="Weaver B."/>
            <person name="Ciecko A."/>
            <person name="Tallon L."/>
            <person name="Jackson J."/>
            <person name="Pai G."/>
            <person name="Aken S.V."/>
            <person name="Utterback T."/>
            <person name="Reidmuller S."/>
            <person name="Feldblyum T."/>
            <person name="Hsiao J."/>
            <person name="Zismann V."/>
            <person name="Iobst S."/>
            <person name="de Vazeille A.R."/>
            <person name="Buell C.R."/>
            <person name="Ying K."/>
            <person name="Li Y."/>
            <person name="Lu T."/>
            <person name="Huang Y."/>
            <person name="Zhao Q."/>
            <person name="Feng Q."/>
            <person name="Zhang L."/>
            <person name="Zhu J."/>
            <person name="Weng Q."/>
            <person name="Mu J."/>
            <person name="Lu Y."/>
            <person name="Fan D."/>
            <person name="Liu Y."/>
            <person name="Guan J."/>
            <person name="Zhang Y."/>
            <person name="Yu S."/>
            <person name="Liu X."/>
            <person name="Zhang Y."/>
            <person name="Hong G."/>
            <person name="Han B."/>
            <person name="Choisne N."/>
            <person name="Demange N."/>
            <person name="Orjeda G."/>
            <person name="Samain S."/>
            <person name="Cattolico L."/>
            <person name="Pelletier E."/>
            <person name="Couloux A."/>
            <person name="Segurens B."/>
            <person name="Wincker P."/>
            <person name="D'Hont A."/>
            <person name="Scarpelli C."/>
            <person name="Weissenbach J."/>
            <person name="Salanoubat M."/>
            <person name="Quetier F."/>
            <person name="Yu Y."/>
            <person name="Kim H.R."/>
            <person name="Rambo T."/>
            <person name="Currie J."/>
            <person name="Collura K."/>
            <person name="Luo M."/>
            <person name="Yang T."/>
            <person name="Ammiraju J.S.S."/>
            <person name="Engler F."/>
            <person name="Soderlund C."/>
            <person name="Wing R.A."/>
            <person name="Palmer L.E."/>
            <person name="de la Bastide M."/>
            <person name="Spiegel L."/>
            <person name="Nascimento L."/>
            <person name="Zutavern T."/>
            <person name="O'Shaughnessy A."/>
            <person name="Dike S."/>
            <person name="Dedhia N."/>
            <person name="Preston R."/>
            <person name="Balija V."/>
            <person name="McCombie W.R."/>
            <person name="Chow T."/>
            <person name="Chen H."/>
            <person name="Chung M."/>
            <person name="Chen C."/>
            <person name="Shaw J."/>
            <person name="Wu H."/>
            <person name="Hsiao K."/>
            <person name="Chao Y."/>
            <person name="Chu M."/>
            <person name="Cheng C."/>
            <person name="Hour A."/>
            <person name="Lee P."/>
            <person name="Lin S."/>
            <person name="Lin Y."/>
            <person name="Liou J."/>
            <person name="Liu S."/>
            <person name="Hsing Y."/>
            <person name="Raghuvanshi S."/>
            <person name="Mohanty A."/>
            <person name="Bharti A.K."/>
            <person name="Gaur A."/>
            <person name="Gupta V."/>
            <person name="Kumar D."/>
            <person name="Ravi V."/>
            <person name="Vij S."/>
            <person name="Kapur A."/>
            <person name="Khurana P."/>
            <person name="Khurana P."/>
            <person name="Khurana J.P."/>
            <person name="Tyagi A.K."/>
            <person name="Gaikwad K."/>
            <person name="Singh A."/>
            <person name="Dalal V."/>
            <person name="Srivastava S."/>
            <person name="Dixit A."/>
            <person name="Pal A.K."/>
            <person name="Ghazi I.A."/>
            <person name="Yadav M."/>
            <person name="Pandit A."/>
            <person name="Bhargava A."/>
            <person name="Sureshbabu K."/>
            <person name="Batra K."/>
            <person name="Sharma T.R."/>
            <person name="Mohapatra T."/>
            <person name="Singh N.K."/>
            <person name="Messing J."/>
            <person name="Nelson A.B."/>
            <person name="Fuks G."/>
            <person name="Kavchok S."/>
            <person name="Keizer G."/>
            <person name="Linton E."/>
            <person name="Llaca V."/>
            <person name="Song R."/>
            <person name="Tanyolac B."/>
            <person name="Young S."/>
            <person name="Ho-Il K."/>
            <person name="Hahn J.H."/>
            <person name="Sangsakoo G."/>
            <person name="Vanavichit A."/>
            <person name="de Mattos Luiz.A.T."/>
            <person name="Zimmer P.D."/>
            <person name="Malone G."/>
            <person name="Dellagostin O."/>
            <person name="de Oliveira A.C."/>
            <person name="Bevan M."/>
            <person name="Bancroft I."/>
            <person name="Minx P."/>
            <person name="Cordum H."/>
            <person name="Wilson R."/>
            <person name="Cheng Z."/>
            <person name="Jin W."/>
            <person name="Jiang J."/>
            <person name="Leong S.A."/>
            <person name="Iwama H."/>
            <person name="Gojobori T."/>
            <person name="Itoh T."/>
            <person name="Niimura Y."/>
            <person name="Fujii Y."/>
            <person name="Habara T."/>
            <person name="Sakai H."/>
            <person name="Sato Y."/>
            <person name="Wilson G."/>
            <person name="Kumar K."/>
            <person name="McCouch S."/>
            <person name="Juretic N."/>
            <person name="Hoen D."/>
            <person name="Wright S."/>
            <person name="Bruskiewich R."/>
            <person name="Bureau T."/>
            <person name="Miyao A."/>
            <person name="Hirochika H."/>
            <person name="Nishikawa T."/>
            <person name="Kadowaki K."/>
            <person name="Sugiura M."/>
            <person name="Burr B."/>
            <person name="Sasaki T."/>
        </authorList>
    </citation>
    <scope>NUCLEOTIDE SEQUENCE [LARGE SCALE GENOMIC DNA]</scope>
    <source>
        <strain evidence="3">cv. Nipponbare</strain>
    </source>
</reference>
<feature type="region of interest" description="Disordered" evidence="1">
    <location>
        <begin position="1"/>
        <end position="21"/>
    </location>
</feature>
<sequence>MAVTRVVVRGGPGPRTGKGAAHHVALTWRRHGGHAAATQAAERTAPIHPGWIGWRRCGTRPASTGGSSWPGGHGARRRGIDTAAVQGGDRPAAEGGGAAAKQRVSRPDKFIPK</sequence>
<evidence type="ECO:0000313" key="2">
    <source>
        <dbReference type="EMBL" id="AAO73222.1"/>
    </source>
</evidence>
<gene>
    <name evidence="2" type="ordered locus">Os03g45020</name>
</gene>
<dbReference type="AlphaFoldDB" id="Q84SU4"/>
<proteinExistence type="predicted"/>
<organism evidence="2 3">
    <name type="scientific">Oryza sativa subsp. japonica</name>
    <name type="common">Rice</name>
    <dbReference type="NCBI Taxonomy" id="39947"/>
    <lineage>
        <taxon>Eukaryota</taxon>
        <taxon>Viridiplantae</taxon>
        <taxon>Streptophyta</taxon>
        <taxon>Embryophyta</taxon>
        <taxon>Tracheophyta</taxon>
        <taxon>Spermatophyta</taxon>
        <taxon>Magnoliopsida</taxon>
        <taxon>Liliopsida</taxon>
        <taxon>Poales</taxon>
        <taxon>Poaceae</taxon>
        <taxon>BOP clade</taxon>
        <taxon>Oryzoideae</taxon>
        <taxon>Oryzeae</taxon>
        <taxon>Oryzinae</taxon>
        <taxon>Oryza</taxon>
        <taxon>Oryza sativa</taxon>
    </lineage>
</organism>
<evidence type="ECO:0000256" key="1">
    <source>
        <dbReference type="SAM" id="MobiDB-lite"/>
    </source>
</evidence>
<evidence type="ECO:0000313" key="3">
    <source>
        <dbReference type="Proteomes" id="UP000000763"/>
    </source>
</evidence>
<feature type="region of interest" description="Disordered" evidence="1">
    <location>
        <begin position="52"/>
        <end position="113"/>
    </location>
</feature>
<protein>
    <submittedName>
        <fullName evidence="2">Uncharacterized protein</fullName>
    </submittedName>
</protein>